<evidence type="ECO:0000313" key="1">
    <source>
        <dbReference type="EMBL" id="MDT0620785.1"/>
    </source>
</evidence>
<gene>
    <name evidence="1" type="ORF">RM520_04055</name>
</gene>
<evidence type="ECO:0008006" key="3">
    <source>
        <dbReference type="Google" id="ProtNLM"/>
    </source>
</evidence>
<dbReference type="EMBL" id="JAVRHU010000001">
    <property type="protein sequence ID" value="MDT0620785.1"/>
    <property type="molecule type" value="Genomic_DNA"/>
</dbReference>
<evidence type="ECO:0000313" key="2">
    <source>
        <dbReference type="Proteomes" id="UP001250662"/>
    </source>
</evidence>
<proteinExistence type="predicted"/>
<reference evidence="1 2" key="1">
    <citation type="submission" date="2023-09" db="EMBL/GenBank/DDBJ databases">
        <authorList>
            <person name="Rey-Velasco X."/>
        </authorList>
    </citation>
    <scope>NUCLEOTIDE SEQUENCE [LARGE SCALE GENOMIC DNA]</scope>
    <source>
        <strain evidence="1 2">P007</strain>
    </source>
</reference>
<dbReference type="Proteomes" id="UP001250662">
    <property type="component" value="Unassembled WGS sequence"/>
</dbReference>
<keyword evidence="2" id="KW-1185">Reference proteome</keyword>
<accession>A0ABU3BF64</accession>
<dbReference type="RefSeq" id="WP_311387054.1">
    <property type="nucleotide sequence ID" value="NZ_JAVRHU010000001.1"/>
</dbReference>
<name>A0ABU3BF64_9FLAO</name>
<organism evidence="1 2">
    <name type="scientific">Croceitalea vernalis</name>
    <dbReference type="NCBI Taxonomy" id="3075599"/>
    <lineage>
        <taxon>Bacteria</taxon>
        <taxon>Pseudomonadati</taxon>
        <taxon>Bacteroidota</taxon>
        <taxon>Flavobacteriia</taxon>
        <taxon>Flavobacteriales</taxon>
        <taxon>Flavobacteriaceae</taxon>
        <taxon>Croceitalea</taxon>
    </lineage>
</organism>
<sequence>MENSRLKTRILMEIEKIISRNSIKGDMTKKTQDFHESIIKKHYNASDVKIDYHRHRVKMNIVLDDTSYNPRTANINLSTLPMNLFFKNLYDFLKSCIETDTKSLAFYAKLIQDYTNRGTHSVAVY</sequence>
<comment type="caution">
    <text evidence="1">The sequence shown here is derived from an EMBL/GenBank/DDBJ whole genome shotgun (WGS) entry which is preliminary data.</text>
</comment>
<protein>
    <recommendedName>
        <fullName evidence="3">Initiator Rep protein domain-containing protein</fullName>
    </recommendedName>
</protein>